<dbReference type="SUPFAM" id="SSF63829">
    <property type="entry name" value="Calcium-dependent phosphotriesterase"/>
    <property type="match status" value="1"/>
</dbReference>
<evidence type="ECO:0000313" key="2">
    <source>
        <dbReference type="EMBL" id="VDI29861.1"/>
    </source>
</evidence>
<sequence>MYTYLIKHSLIFNFTSMASYEEHIPEQQLISFNDDDIQSNSVVKTSDTKSTGFSSDENKTPAKDLTNPTEEEILSTKLSDISIPKKSSQLPCNADGTRENTTKTGVTVEEKHSTSFKVFQYVGPDPIDWVIKFDPSFAITEIILINSTKALFFNTLKLMLIDIEQLTVLGEYNMEEYCFSDVQYVDDDRVLFRDLMENKVVQFDLKTKTSHNLIDVNYDSNDTFRHKINGYMVRKSGDIILFVTKKENRALLSRYVSYIQLYIINGSFVREKKCQQDDKNVIGDVVATVESINGNVCVIAEKGTDANSKYVVVLDSNFELKFCYEGNTLDGSTFLPTSIATSSNNNIFVLHRISEIEVIDERGKFIGYIPTNSILPDGQPCRIAINSDNKAWVVTTYGKIVCLQLGC</sequence>
<feature type="compositionally biased region" description="Polar residues" evidence="1">
    <location>
        <begin position="43"/>
        <end position="55"/>
    </location>
</feature>
<keyword evidence="3" id="KW-1185">Reference proteome</keyword>
<proteinExistence type="predicted"/>
<dbReference type="Proteomes" id="UP000596742">
    <property type="component" value="Unassembled WGS sequence"/>
</dbReference>
<name>A0A8B6E6B1_MYTGA</name>
<protein>
    <submittedName>
        <fullName evidence="2">Uncharacterized protein</fullName>
    </submittedName>
</protein>
<reference evidence="2" key="1">
    <citation type="submission" date="2018-11" db="EMBL/GenBank/DDBJ databases">
        <authorList>
            <person name="Alioto T."/>
            <person name="Alioto T."/>
        </authorList>
    </citation>
    <scope>NUCLEOTIDE SEQUENCE</scope>
</reference>
<dbReference type="AlphaFoldDB" id="A0A8B6E6B1"/>
<gene>
    <name evidence="2" type="ORF">MGAL_10B072856</name>
</gene>
<dbReference type="InterPro" id="IPR011042">
    <property type="entry name" value="6-blade_b-propeller_TolB-like"/>
</dbReference>
<evidence type="ECO:0000256" key="1">
    <source>
        <dbReference type="SAM" id="MobiDB-lite"/>
    </source>
</evidence>
<evidence type="ECO:0000313" key="3">
    <source>
        <dbReference type="Proteomes" id="UP000596742"/>
    </source>
</evidence>
<dbReference type="OrthoDB" id="6108862at2759"/>
<feature type="region of interest" description="Disordered" evidence="1">
    <location>
        <begin position="43"/>
        <end position="67"/>
    </location>
</feature>
<dbReference type="EMBL" id="UYJE01004634">
    <property type="protein sequence ID" value="VDI29861.1"/>
    <property type="molecule type" value="Genomic_DNA"/>
</dbReference>
<comment type="caution">
    <text evidence="2">The sequence shown here is derived from an EMBL/GenBank/DDBJ whole genome shotgun (WGS) entry which is preliminary data.</text>
</comment>
<accession>A0A8B6E6B1</accession>
<organism evidence="2 3">
    <name type="scientific">Mytilus galloprovincialis</name>
    <name type="common">Mediterranean mussel</name>
    <dbReference type="NCBI Taxonomy" id="29158"/>
    <lineage>
        <taxon>Eukaryota</taxon>
        <taxon>Metazoa</taxon>
        <taxon>Spiralia</taxon>
        <taxon>Lophotrochozoa</taxon>
        <taxon>Mollusca</taxon>
        <taxon>Bivalvia</taxon>
        <taxon>Autobranchia</taxon>
        <taxon>Pteriomorphia</taxon>
        <taxon>Mytilida</taxon>
        <taxon>Mytiloidea</taxon>
        <taxon>Mytilidae</taxon>
        <taxon>Mytilinae</taxon>
        <taxon>Mytilus</taxon>
    </lineage>
</organism>
<dbReference type="Gene3D" id="2.120.10.30">
    <property type="entry name" value="TolB, C-terminal domain"/>
    <property type="match status" value="1"/>
</dbReference>